<gene>
    <name evidence="5" type="ORF">HP555_14015</name>
</gene>
<sequence>MDTNSSTAALLPDKEKPQQASKAESAASLPRPRSPERRQTTEPVFVVEDSFYRSRTPPRPVHWSIAWSDLMMTMFILFLVLYAHFRAHHEILSHNQPHRVADENLPVQSTSSPSELVFHPISQNITEKVADDLDTIAPPGLKQVGADILIRNRLEEDRIPPEPDSALTSAPEQPPASQAEHSLSAITNQTPLLQTEEKVHSELITSIYDLSKHTLTTENLERFASVELVPDKTMRIVLTGDLLFASGQAELTPDAIKSLQKLSAVIKKTPYMINVIGHTDDRSVNTLRYPSNWELSLARASRVARFLIESTNLAAEQFSVSGYSSFRPVVPNTTEENRRINRRVEIILSKEPPQAKATTSNTLE</sequence>
<dbReference type="InterPro" id="IPR050330">
    <property type="entry name" value="Bact_OuterMem_StrucFunc"/>
</dbReference>
<dbReference type="EMBL" id="CP054140">
    <property type="protein sequence ID" value="QQG66897.1"/>
    <property type="molecule type" value="Genomic_DNA"/>
</dbReference>
<feature type="region of interest" description="Disordered" evidence="2">
    <location>
        <begin position="159"/>
        <end position="182"/>
    </location>
</feature>
<accession>A0A7T5VFE2</accession>
<dbReference type="AlphaFoldDB" id="A0A7T5VFE2"/>
<dbReference type="InterPro" id="IPR006665">
    <property type="entry name" value="OmpA-like"/>
</dbReference>
<dbReference type="PROSITE" id="PS51123">
    <property type="entry name" value="OMPA_2"/>
    <property type="match status" value="1"/>
</dbReference>
<evidence type="ECO:0000313" key="5">
    <source>
        <dbReference type="EMBL" id="QQG66897.1"/>
    </source>
</evidence>
<name>A0A7T5VFE2_9BACT</name>
<dbReference type="CDD" id="cd07185">
    <property type="entry name" value="OmpA_C-like"/>
    <property type="match status" value="1"/>
</dbReference>
<protein>
    <submittedName>
        <fullName evidence="5">OmpA family protein</fullName>
    </submittedName>
</protein>
<dbReference type="PANTHER" id="PTHR30329:SF21">
    <property type="entry name" value="LIPOPROTEIN YIAD-RELATED"/>
    <property type="match status" value="1"/>
</dbReference>
<reference evidence="5 6" key="1">
    <citation type="submission" date="2020-05" db="EMBL/GenBank/DDBJ databases">
        <title>Complete genome of Desulfobulbus oligotrophicus.</title>
        <authorList>
            <person name="Podar M."/>
        </authorList>
    </citation>
    <scope>NUCLEOTIDE SEQUENCE [LARGE SCALE GENOMIC DNA]</scope>
    <source>
        <strain evidence="5 6">Prop6</strain>
    </source>
</reference>
<proteinExistence type="predicted"/>
<dbReference type="RefSeq" id="WP_199263187.1">
    <property type="nucleotide sequence ID" value="NZ_CP054140.1"/>
</dbReference>
<keyword evidence="6" id="KW-1185">Reference proteome</keyword>
<dbReference type="GO" id="GO:0016020">
    <property type="term" value="C:membrane"/>
    <property type="evidence" value="ECO:0007669"/>
    <property type="project" value="UniProtKB-UniRule"/>
</dbReference>
<evidence type="ECO:0000256" key="1">
    <source>
        <dbReference type="PROSITE-ProRule" id="PRU00473"/>
    </source>
</evidence>
<organism evidence="5 6">
    <name type="scientific">Desulfobulbus oligotrophicus</name>
    <dbReference type="NCBI Taxonomy" id="1909699"/>
    <lineage>
        <taxon>Bacteria</taxon>
        <taxon>Pseudomonadati</taxon>
        <taxon>Thermodesulfobacteriota</taxon>
        <taxon>Desulfobulbia</taxon>
        <taxon>Desulfobulbales</taxon>
        <taxon>Desulfobulbaceae</taxon>
        <taxon>Desulfobulbus</taxon>
    </lineage>
</organism>
<keyword evidence="1 3" id="KW-0472">Membrane</keyword>
<feature type="domain" description="OmpA-like" evidence="4">
    <location>
        <begin position="231"/>
        <end position="352"/>
    </location>
</feature>
<evidence type="ECO:0000313" key="6">
    <source>
        <dbReference type="Proteomes" id="UP000596092"/>
    </source>
</evidence>
<dbReference type="Pfam" id="PF00691">
    <property type="entry name" value="OmpA"/>
    <property type="match status" value="1"/>
</dbReference>
<feature type="region of interest" description="Disordered" evidence="2">
    <location>
        <begin position="1"/>
        <end position="42"/>
    </location>
</feature>
<evidence type="ECO:0000256" key="2">
    <source>
        <dbReference type="SAM" id="MobiDB-lite"/>
    </source>
</evidence>
<dbReference type="KEGG" id="dog:HP555_14015"/>
<evidence type="ECO:0000259" key="4">
    <source>
        <dbReference type="PROSITE" id="PS51123"/>
    </source>
</evidence>
<dbReference type="PANTHER" id="PTHR30329">
    <property type="entry name" value="STATOR ELEMENT OF FLAGELLAR MOTOR COMPLEX"/>
    <property type="match status" value="1"/>
</dbReference>
<evidence type="ECO:0000256" key="3">
    <source>
        <dbReference type="SAM" id="Phobius"/>
    </source>
</evidence>
<keyword evidence="3" id="KW-0812">Transmembrane</keyword>
<dbReference type="SUPFAM" id="SSF103088">
    <property type="entry name" value="OmpA-like"/>
    <property type="match status" value="1"/>
</dbReference>
<keyword evidence="3" id="KW-1133">Transmembrane helix</keyword>
<feature type="transmembrane region" description="Helical" evidence="3">
    <location>
        <begin position="65"/>
        <end position="85"/>
    </location>
</feature>
<feature type="compositionally biased region" description="Polar residues" evidence="2">
    <location>
        <begin position="166"/>
        <end position="182"/>
    </location>
</feature>
<dbReference type="InterPro" id="IPR036737">
    <property type="entry name" value="OmpA-like_sf"/>
</dbReference>
<dbReference type="Proteomes" id="UP000596092">
    <property type="component" value="Chromosome"/>
</dbReference>
<dbReference type="Gene3D" id="3.30.1330.60">
    <property type="entry name" value="OmpA-like domain"/>
    <property type="match status" value="1"/>
</dbReference>